<dbReference type="PANTHER" id="PTHR43201">
    <property type="entry name" value="ACYL-COA SYNTHETASE"/>
    <property type="match status" value="1"/>
</dbReference>
<evidence type="ECO:0000259" key="4">
    <source>
        <dbReference type="Pfam" id="PF13193"/>
    </source>
</evidence>
<accession>A0A368YKL9</accession>
<dbReference type="AlphaFoldDB" id="A0A368YKL9"/>
<dbReference type="Gene3D" id="3.30.300.30">
    <property type="match status" value="1"/>
</dbReference>
<reference evidence="5 6" key="1">
    <citation type="submission" date="2018-07" db="EMBL/GenBank/DDBJ databases">
        <title>Genomic Encyclopedia of Type Strains, Phase III (KMG-III): the genomes of soil and plant-associated and newly described type strains.</title>
        <authorList>
            <person name="Whitman W."/>
        </authorList>
    </citation>
    <scope>NUCLEOTIDE SEQUENCE [LARGE SCALE GENOMIC DNA]</scope>
    <source>
        <strain evidence="5 6">CECT 8525</strain>
    </source>
</reference>
<dbReference type="InterPro" id="IPR025110">
    <property type="entry name" value="AMP-bd_C"/>
</dbReference>
<dbReference type="InterPro" id="IPR045851">
    <property type="entry name" value="AMP-bd_C_sf"/>
</dbReference>
<evidence type="ECO:0000313" key="5">
    <source>
        <dbReference type="EMBL" id="RCW80781.1"/>
    </source>
</evidence>
<dbReference type="GO" id="GO:0031956">
    <property type="term" value="F:medium-chain fatty acid-CoA ligase activity"/>
    <property type="evidence" value="ECO:0007669"/>
    <property type="project" value="TreeGrafter"/>
</dbReference>
<name>A0A368YKL9_9RHOB</name>
<keyword evidence="6" id="KW-1185">Reference proteome</keyword>
<dbReference type="SUPFAM" id="SSF56801">
    <property type="entry name" value="Acetyl-CoA synthetase-like"/>
    <property type="match status" value="1"/>
</dbReference>
<evidence type="ECO:0000256" key="2">
    <source>
        <dbReference type="ARBA" id="ARBA00022598"/>
    </source>
</evidence>
<sequence length="397" mass="42151">MAQHRFRLHGDFALRGPAGSGNAVLLAEMAALIGKGQSLAICAGPALRIAPLATQPGDGALLCWQTSGSTGQPKRILRTQDSWIQSFRTNRHGFDLAPSDRYAILGSLASSLCAYAAVEAMHLGAGLIDLHGAAPAAQLRQLREHAASVLYCSPAQLRLLAAAARGPDAQPLPGLRHVFCGGGKLDAPTLQAIAALCPTARIREFYGAAETSFITLSDADTPPGSVGRAYPGVQIQIRDTQGQKTDGPGEIWVKSPYLFLRYAEGNSDDTRWQDDFLTVGELGKLDAQGHLYLLGRRNRMVTVADQNVFPEAIEAHLLTLPGISQCAVLALPDRMRGHALIAAIEGLGDAGAIRQSCREHLGPASTPRRVLFLPRLPMLDSGKPDLITLAAQIGAMS</sequence>
<organism evidence="5 6">
    <name type="scientific">Paracoccus lutimaris</name>
    <dbReference type="NCBI Taxonomy" id="1490030"/>
    <lineage>
        <taxon>Bacteria</taxon>
        <taxon>Pseudomonadati</taxon>
        <taxon>Pseudomonadota</taxon>
        <taxon>Alphaproteobacteria</taxon>
        <taxon>Rhodobacterales</taxon>
        <taxon>Paracoccaceae</taxon>
        <taxon>Paracoccus</taxon>
    </lineage>
</organism>
<dbReference type="GO" id="GO:0006631">
    <property type="term" value="P:fatty acid metabolic process"/>
    <property type="evidence" value="ECO:0007669"/>
    <property type="project" value="TreeGrafter"/>
</dbReference>
<dbReference type="PANTHER" id="PTHR43201:SF5">
    <property type="entry name" value="MEDIUM-CHAIN ACYL-COA LIGASE ACSF2, MITOCHONDRIAL"/>
    <property type="match status" value="1"/>
</dbReference>
<dbReference type="Pfam" id="PF13193">
    <property type="entry name" value="AMP-binding_C"/>
    <property type="match status" value="1"/>
</dbReference>
<dbReference type="InterPro" id="IPR042099">
    <property type="entry name" value="ANL_N_sf"/>
</dbReference>
<dbReference type="InterPro" id="IPR000873">
    <property type="entry name" value="AMP-dep_synth/lig_dom"/>
</dbReference>
<keyword evidence="2" id="KW-0436">Ligase</keyword>
<protein>
    <submittedName>
        <fullName evidence="5">Long-chain acyl-CoA synthetase</fullName>
    </submittedName>
</protein>
<feature type="domain" description="AMP-binding enzyme C-terminal" evidence="4">
    <location>
        <begin position="313"/>
        <end position="383"/>
    </location>
</feature>
<evidence type="ECO:0000259" key="3">
    <source>
        <dbReference type="Pfam" id="PF00501"/>
    </source>
</evidence>
<feature type="domain" description="AMP-dependent synthetase/ligase" evidence="3">
    <location>
        <begin position="53"/>
        <end position="262"/>
    </location>
</feature>
<dbReference type="RefSeq" id="WP_114350087.1">
    <property type="nucleotide sequence ID" value="NZ_QPJL01000017.1"/>
</dbReference>
<dbReference type="EMBL" id="QPJL01000017">
    <property type="protein sequence ID" value="RCW80781.1"/>
    <property type="molecule type" value="Genomic_DNA"/>
</dbReference>
<evidence type="ECO:0000313" key="6">
    <source>
        <dbReference type="Proteomes" id="UP000253345"/>
    </source>
</evidence>
<dbReference type="Pfam" id="PF00501">
    <property type="entry name" value="AMP-binding"/>
    <property type="match status" value="1"/>
</dbReference>
<gene>
    <name evidence="5" type="ORF">DFP89_11726</name>
</gene>
<evidence type="ECO:0000256" key="1">
    <source>
        <dbReference type="ARBA" id="ARBA00006432"/>
    </source>
</evidence>
<dbReference type="Gene3D" id="3.40.50.12780">
    <property type="entry name" value="N-terminal domain of ligase-like"/>
    <property type="match status" value="1"/>
</dbReference>
<dbReference type="OrthoDB" id="9803968at2"/>
<dbReference type="Proteomes" id="UP000253345">
    <property type="component" value="Unassembled WGS sequence"/>
</dbReference>
<comment type="caution">
    <text evidence="5">The sequence shown here is derived from an EMBL/GenBank/DDBJ whole genome shotgun (WGS) entry which is preliminary data.</text>
</comment>
<proteinExistence type="inferred from homology"/>
<comment type="similarity">
    <text evidence="1">Belongs to the ATP-dependent AMP-binding enzyme family.</text>
</comment>